<feature type="domain" description="Chromo" evidence="2">
    <location>
        <begin position="151"/>
        <end position="214"/>
    </location>
</feature>
<protein>
    <recommendedName>
        <fullName evidence="2">Chromo domain-containing protein</fullName>
    </recommendedName>
</protein>
<dbReference type="Gene3D" id="2.40.50.40">
    <property type="match status" value="1"/>
</dbReference>
<dbReference type="InterPro" id="IPR023780">
    <property type="entry name" value="Chromo_domain"/>
</dbReference>
<sequence>MGQQPMTPNTIASTYGGKSPAAHKLTREWHEQADITRACLDKAARKMKKWADTRRRHVEFSEGDLVLVKLLPQQFKSLRQVHKGLVRKYEGPFSIIKQVGKVSYQVQLPPRLKIHPVFHVSFFKPYHEDMEDPSRSESKRAPTAVVTAFDKDVECILADRVIRRRGVLNYVKYLVKWKDLPDSKASWERGDTLWQFAEHIQRYKDEDATRTSRT</sequence>
<gene>
    <name evidence="3" type="ORF">LWI29_027019</name>
</gene>
<dbReference type="EMBL" id="JAUESC010000388">
    <property type="protein sequence ID" value="KAK0572157.1"/>
    <property type="molecule type" value="Genomic_DNA"/>
</dbReference>
<dbReference type="PANTHER" id="PTHR46148:SF52">
    <property type="entry name" value="OS04G0603800 PROTEIN"/>
    <property type="match status" value="1"/>
</dbReference>
<dbReference type="SUPFAM" id="SSF54160">
    <property type="entry name" value="Chromo domain-like"/>
    <property type="match status" value="1"/>
</dbReference>
<feature type="compositionally biased region" description="Polar residues" evidence="1">
    <location>
        <begin position="1"/>
        <end position="13"/>
    </location>
</feature>
<name>A0AA39VAV1_ACESA</name>
<comment type="caution">
    <text evidence="3">The sequence shown here is derived from an EMBL/GenBank/DDBJ whole genome shotgun (WGS) entry which is preliminary data.</text>
</comment>
<reference evidence="3" key="1">
    <citation type="journal article" date="2022" name="Plant J.">
        <title>Strategies of tolerance reflected in two North American maple genomes.</title>
        <authorList>
            <person name="McEvoy S.L."/>
            <person name="Sezen U.U."/>
            <person name="Trouern-Trend A."/>
            <person name="McMahon S.M."/>
            <person name="Schaberg P.G."/>
            <person name="Yang J."/>
            <person name="Wegrzyn J.L."/>
            <person name="Swenson N.G."/>
        </authorList>
    </citation>
    <scope>NUCLEOTIDE SEQUENCE</scope>
    <source>
        <strain evidence="3">NS2018</strain>
    </source>
</reference>
<dbReference type="Pfam" id="PF24626">
    <property type="entry name" value="SH3_Tf2-1"/>
    <property type="match status" value="1"/>
</dbReference>
<organism evidence="3 4">
    <name type="scientific">Acer saccharum</name>
    <name type="common">Sugar maple</name>
    <dbReference type="NCBI Taxonomy" id="4024"/>
    <lineage>
        <taxon>Eukaryota</taxon>
        <taxon>Viridiplantae</taxon>
        <taxon>Streptophyta</taxon>
        <taxon>Embryophyta</taxon>
        <taxon>Tracheophyta</taxon>
        <taxon>Spermatophyta</taxon>
        <taxon>Magnoliopsida</taxon>
        <taxon>eudicotyledons</taxon>
        <taxon>Gunneridae</taxon>
        <taxon>Pentapetalae</taxon>
        <taxon>rosids</taxon>
        <taxon>malvids</taxon>
        <taxon>Sapindales</taxon>
        <taxon>Sapindaceae</taxon>
        <taxon>Hippocastanoideae</taxon>
        <taxon>Acereae</taxon>
        <taxon>Acer</taxon>
    </lineage>
</organism>
<dbReference type="InterPro" id="IPR056924">
    <property type="entry name" value="SH3_Tf2-1"/>
</dbReference>
<reference evidence="3" key="2">
    <citation type="submission" date="2023-06" db="EMBL/GenBank/DDBJ databases">
        <authorList>
            <person name="Swenson N.G."/>
            <person name="Wegrzyn J.L."/>
            <person name="Mcevoy S.L."/>
        </authorList>
    </citation>
    <scope>NUCLEOTIDE SEQUENCE</scope>
    <source>
        <strain evidence="3">NS2018</strain>
        <tissue evidence="3">Leaf</tissue>
    </source>
</reference>
<dbReference type="Proteomes" id="UP001168877">
    <property type="component" value="Unassembled WGS sequence"/>
</dbReference>
<keyword evidence="4" id="KW-1185">Reference proteome</keyword>
<dbReference type="InterPro" id="IPR000953">
    <property type="entry name" value="Chromo/chromo_shadow_dom"/>
</dbReference>
<evidence type="ECO:0000313" key="3">
    <source>
        <dbReference type="EMBL" id="KAK0572157.1"/>
    </source>
</evidence>
<feature type="region of interest" description="Disordered" evidence="1">
    <location>
        <begin position="1"/>
        <end position="23"/>
    </location>
</feature>
<dbReference type="PROSITE" id="PS50013">
    <property type="entry name" value="CHROMO_2"/>
    <property type="match status" value="1"/>
</dbReference>
<dbReference type="InterPro" id="IPR016197">
    <property type="entry name" value="Chromo-like_dom_sf"/>
</dbReference>
<dbReference type="SMART" id="SM00298">
    <property type="entry name" value="CHROMO"/>
    <property type="match status" value="1"/>
</dbReference>
<accession>A0AA39VAV1</accession>
<evidence type="ECO:0000256" key="1">
    <source>
        <dbReference type="SAM" id="MobiDB-lite"/>
    </source>
</evidence>
<proteinExistence type="predicted"/>
<evidence type="ECO:0000259" key="2">
    <source>
        <dbReference type="PROSITE" id="PS50013"/>
    </source>
</evidence>
<evidence type="ECO:0000313" key="4">
    <source>
        <dbReference type="Proteomes" id="UP001168877"/>
    </source>
</evidence>
<dbReference type="Pfam" id="PF00385">
    <property type="entry name" value="Chromo"/>
    <property type="match status" value="1"/>
</dbReference>
<dbReference type="PANTHER" id="PTHR46148">
    <property type="entry name" value="CHROMO DOMAIN-CONTAINING PROTEIN"/>
    <property type="match status" value="1"/>
</dbReference>
<dbReference type="AlphaFoldDB" id="A0AA39VAV1"/>